<organism evidence="1 2">
    <name type="scientific">Arachnia propionica</name>
    <dbReference type="NCBI Taxonomy" id="1750"/>
    <lineage>
        <taxon>Bacteria</taxon>
        <taxon>Bacillati</taxon>
        <taxon>Actinomycetota</taxon>
        <taxon>Actinomycetes</taxon>
        <taxon>Propionibacteriales</taxon>
        <taxon>Propionibacteriaceae</taxon>
        <taxon>Arachnia</taxon>
    </lineage>
</organism>
<comment type="caution">
    <text evidence="1">The sequence shown here is derived from an EMBL/GenBank/DDBJ whole genome shotgun (WGS) entry which is preliminary data.</text>
</comment>
<dbReference type="EMBL" id="RQZG01000016">
    <property type="protein sequence ID" value="RRD03800.1"/>
    <property type="molecule type" value="Genomic_DNA"/>
</dbReference>
<accession>A0A3P1T368</accession>
<name>A0A3P1T368_9ACTN</name>
<dbReference type="Proteomes" id="UP000280819">
    <property type="component" value="Unassembled WGS sequence"/>
</dbReference>
<dbReference type="RefSeq" id="WP_124845490.1">
    <property type="nucleotide sequence ID" value="NZ_RQZG01000016.1"/>
</dbReference>
<dbReference type="OrthoDB" id="3725439at2"/>
<sequence length="267" mass="28487">MSITPNVRRDAAPGVRAVSLAERMLSGGASCSLTAWRLDSCYDLVAHGMTTDGEIVVALRPPSECPLTTLPAGVGTEVRLDLLRHSRDIVLNVVASSCHLLGVMTLLEEQAVARMVAGGEFPERIAELTRLPGTRVGRVVTDRILVHDHSGLTPVPWHALESDLPAFPRDDFAVHDVVVSLGQCVLKRWCCGVRLGLLPGAAEVRPSGGQVCQHVLDRVFCVDVDRSGVTLMHIGAEETATVFVEFASCPTSLPSLEQTVADVANAA</sequence>
<reference evidence="1 2" key="1">
    <citation type="submission" date="2018-11" db="EMBL/GenBank/DDBJ databases">
        <title>Genomes From Bacteria Associated with the Canine Oral Cavity: a Test Case for Automated Genome-Based Taxonomic Assignment.</title>
        <authorList>
            <person name="Coil D.A."/>
            <person name="Jospin G."/>
            <person name="Darling A.E."/>
            <person name="Wallis C."/>
            <person name="Davis I.J."/>
            <person name="Harris S."/>
            <person name="Eisen J.A."/>
            <person name="Holcombe L.J."/>
            <person name="O'Flynn C."/>
        </authorList>
    </citation>
    <scope>NUCLEOTIDE SEQUENCE [LARGE SCALE GENOMIC DNA]</scope>
    <source>
        <strain evidence="1 2">OH887_COT-365</strain>
    </source>
</reference>
<evidence type="ECO:0000313" key="1">
    <source>
        <dbReference type="EMBL" id="RRD03800.1"/>
    </source>
</evidence>
<proteinExistence type="predicted"/>
<gene>
    <name evidence="1" type="ORF">EII34_12435</name>
</gene>
<dbReference type="AlphaFoldDB" id="A0A3P1T368"/>
<evidence type="ECO:0000313" key="2">
    <source>
        <dbReference type="Proteomes" id="UP000280819"/>
    </source>
</evidence>
<protein>
    <submittedName>
        <fullName evidence="1">Uncharacterized protein</fullName>
    </submittedName>
</protein>